<accession>A0A699L9J2</accession>
<proteinExistence type="predicted"/>
<keyword evidence="1" id="KW-0808">Transferase</keyword>
<comment type="caution">
    <text evidence="1">The sequence shown here is derived from an EMBL/GenBank/DDBJ whole genome shotgun (WGS) entry which is preliminary data.</text>
</comment>
<organism evidence="1">
    <name type="scientific">Tanacetum cinerariifolium</name>
    <name type="common">Dalmatian daisy</name>
    <name type="synonym">Chrysanthemum cinerariifolium</name>
    <dbReference type="NCBI Taxonomy" id="118510"/>
    <lineage>
        <taxon>Eukaryota</taxon>
        <taxon>Viridiplantae</taxon>
        <taxon>Streptophyta</taxon>
        <taxon>Embryophyta</taxon>
        <taxon>Tracheophyta</taxon>
        <taxon>Spermatophyta</taxon>
        <taxon>Magnoliopsida</taxon>
        <taxon>eudicotyledons</taxon>
        <taxon>Gunneridae</taxon>
        <taxon>Pentapetalae</taxon>
        <taxon>asterids</taxon>
        <taxon>campanulids</taxon>
        <taxon>Asterales</taxon>
        <taxon>Asteraceae</taxon>
        <taxon>Asteroideae</taxon>
        <taxon>Anthemideae</taxon>
        <taxon>Anthemidinae</taxon>
        <taxon>Tanacetum</taxon>
    </lineage>
</organism>
<protein>
    <submittedName>
        <fullName evidence="1">Uncharacterized methyltransferase At1g78140, chloroplastic-like</fullName>
    </submittedName>
</protein>
<feature type="non-terminal residue" evidence="1">
    <location>
        <position position="1"/>
    </location>
</feature>
<dbReference type="AlphaFoldDB" id="A0A699L9J2"/>
<dbReference type="EMBL" id="BKCJ010587797">
    <property type="protein sequence ID" value="GFB26155.1"/>
    <property type="molecule type" value="Genomic_DNA"/>
</dbReference>
<name>A0A699L9J2_TANCI</name>
<dbReference type="GO" id="GO:0008168">
    <property type="term" value="F:methyltransferase activity"/>
    <property type="evidence" value="ECO:0007669"/>
    <property type="project" value="UniProtKB-KW"/>
</dbReference>
<evidence type="ECO:0000313" key="1">
    <source>
        <dbReference type="EMBL" id="GFB26155.1"/>
    </source>
</evidence>
<sequence length="159" mass="17956">GTDFNENEAKKKTLACPICYDPLMWNGDPVFSVDSTPRSILKCGICKKVYSGNENHLDLTVTSGSKKYGEYRPASSEIFRLPLVSFLYERGWRQAFTIWGGFPGPEREVIYDIMTLIFCNFNRLTYKWVDLGYGLSLLGQMAKSSISLKGNGLKSPKLF</sequence>
<dbReference type="GO" id="GO:0032259">
    <property type="term" value="P:methylation"/>
    <property type="evidence" value="ECO:0007669"/>
    <property type="project" value="UniProtKB-KW"/>
</dbReference>
<reference evidence="1" key="1">
    <citation type="journal article" date="2019" name="Sci. Rep.">
        <title>Draft genome of Tanacetum cinerariifolium, the natural source of mosquito coil.</title>
        <authorList>
            <person name="Yamashiro T."/>
            <person name="Shiraishi A."/>
            <person name="Satake H."/>
            <person name="Nakayama K."/>
        </authorList>
    </citation>
    <scope>NUCLEOTIDE SEQUENCE</scope>
</reference>
<keyword evidence="1" id="KW-0489">Methyltransferase</keyword>
<gene>
    <name evidence="1" type="ORF">Tci_698126</name>
</gene>